<dbReference type="PANTHER" id="PTHR47332:SF4">
    <property type="entry name" value="SET DOMAIN-CONTAINING PROTEIN 5"/>
    <property type="match status" value="1"/>
</dbReference>
<dbReference type="CDD" id="cd20071">
    <property type="entry name" value="SET_SMYD"/>
    <property type="match status" value="1"/>
</dbReference>
<dbReference type="Pfam" id="PF00856">
    <property type="entry name" value="SET"/>
    <property type="match status" value="1"/>
</dbReference>
<keyword evidence="1" id="KW-0175">Coiled coil</keyword>
<dbReference type="HOGENOM" id="CLU_028281_0_3_1"/>
<dbReference type="InterPro" id="IPR046341">
    <property type="entry name" value="SET_dom_sf"/>
</dbReference>
<evidence type="ECO:0000256" key="2">
    <source>
        <dbReference type="SAM" id="MobiDB-lite"/>
    </source>
</evidence>
<dbReference type="EMBL" id="AQGS01000439">
    <property type="protein sequence ID" value="EPS40040.1"/>
    <property type="molecule type" value="Genomic_DNA"/>
</dbReference>
<dbReference type="eggNOG" id="KOG2084">
    <property type="taxonomic scope" value="Eukaryota"/>
</dbReference>
<organism evidence="4 5">
    <name type="scientific">Dactylellina haptotyla (strain CBS 200.50)</name>
    <name type="common">Nematode-trapping fungus</name>
    <name type="synonym">Monacrosporium haptotylum</name>
    <dbReference type="NCBI Taxonomy" id="1284197"/>
    <lineage>
        <taxon>Eukaryota</taxon>
        <taxon>Fungi</taxon>
        <taxon>Dikarya</taxon>
        <taxon>Ascomycota</taxon>
        <taxon>Pezizomycotina</taxon>
        <taxon>Orbiliomycetes</taxon>
        <taxon>Orbiliales</taxon>
        <taxon>Orbiliaceae</taxon>
        <taxon>Dactylellina</taxon>
    </lineage>
</organism>
<dbReference type="AlphaFoldDB" id="S8AAP0"/>
<feature type="region of interest" description="Disordered" evidence="2">
    <location>
        <begin position="1"/>
        <end position="30"/>
    </location>
</feature>
<dbReference type="Proteomes" id="UP000015100">
    <property type="component" value="Unassembled WGS sequence"/>
</dbReference>
<dbReference type="InterPro" id="IPR053185">
    <property type="entry name" value="SET_domain_protein"/>
</dbReference>
<keyword evidence="5" id="KW-1185">Reference proteome</keyword>
<dbReference type="PROSITE" id="PS50280">
    <property type="entry name" value="SET"/>
    <property type="match status" value="1"/>
</dbReference>
<dbReference type="InterPro" id="IPR001214">
    <property type="entry name" value="SET_dom"/>
</dbReference>
<dbReference type="SUPFAM" id="SSF82199">
    <property type="entry name" value="SET domain"/>
    <property type="match status" value="1"/>
</dbReference>
<reference evidence="4 5" key="1">
    <citation type="journal article" date="2013" name="PLoS Genet.">
        <title>Genomic mechanisms accounting for the adaptation to parasitism in nematode-trapping fungi.</title>
        <authorList>
            <person name="Meerupati T."/>
            <person name="Andersson K.M."/>
            <person name="Friman E."/>
            <person name="Kumar D."/>
            <person name="Tunlid A."/>
            <person name="Ahren D."/>
        </authorList>
    </citation>
    <scope>NUCLEOTIDE SEQUENCE [LARGE SCALE GENOMIC DNA]</scope>
    <source>
        <strain evidence="4 5">CBS 200.50</strain>
    </source>
</reference>
<dbReference type="OrthoDB" id="265717at2759"/>
<dbReference type="Gene3D" id="1.25.40.10">
    <property type="entry name" value="Tetratricopeptide repeat domain"/>
    <property type="match status" value="1"/>
</dbReference>
<evidence type="ECO:0000256" key="1">
    <source>
        <dbReference type="SAM" id="Coils"/>
    </source>
</evidence>
<dbReference type="STRING" id="1284197.S8AAP0"/>
<sequence length="352" mass="40073">MTISRAPTPDISPLTLKDTSGEAEAEGGPETFVRTDLYEERQTPESGIGAFATSLISSGTRIFCEESIVMLPDYAGQLELHRMVKALPDDKQKMFWNLAASSKPGKAVAWIDLLRASCGDDESDTFNNLVEEYERAWSIYETNRFTCRSLDGASKSLGMFPMCARINHSCAPNVFHRYSPSINRLTIHALRDIQPGEELLTSYIDICHPTVIRRQLLKHWGFRCRCTACDSSDDEEDHRRRRIEDLFNKMANREKKRERNEAKWTEKDYERSFANVSKAIKLLEEEGMEETDTLGVVYAAAVKLGLKLRREEEAVEWAQKVVEIEVKCLGTDSKEYQTALQLLETAKSARQK</sequence>
<dbReference type="Gene3D" id="2.170.270.10">
    <property type="entry name" value="SET domain"/>
    <property type="match status" value="1"/>
</dbReference>
<evidence type="ECO:0000313" key="4">
    <source>
        <dbReference type="EMBL" id="EPS40040.1"/>
    </source>
</evidence>
<comment type="caution">
    <text evidence="4">The sequence shown here is derived from an EMBL/GenBank/DDBJ whole genome shotgun (WGS) entry which is preliminary data.</text>
</comment>
<protein>
    <recommendedName>
        <fullName evidence="3">SET domain-containing protein</fullName>
    </recommendedName>
</protein>
<evidence type="ECO:0000313" key="5">
    <source>
        <dbReference type="Proteomes" id="UP000015100"/>
    </source>
</evidence>
<accession>S8AAP0</accession>
<dbReference type="PANTHER" id="PTHR47332">
    <property type="entry name" value="SET DOMAIN-CONTAINING PROTEIN 5"/>
    <property type="match status" value="1"/>
</dbReference>
<gene>
    <name evidence="4" type="ORF">H072_6181</name>
</gene>
<proteinExistence type="predicted"/>
<reference evidence="5" key="2">
    <citation type="submission" date="2013-04" db="EMBL/GenBank/DDBJ databases">
        <title>Genomic mechanisms accounting for the adaptation to parasitism in nematode-trapping fungi.</title>
        <authorList>
            <person name="Ahren D.G."/>
        </authorList>
    </citation>
    <scope>NUCLEOTIDE SEQUENCE [LARGE SCALE GENOMIC DNA]</scope>
    <source>
        <strain evidence="5">CBS 200.50</strain>
    </source>
</reference>
<feature type="coiled-coil region" evidence="1">
    <location>
        <begin position="243"/>
        <end position="286"/>
    </location>
</feature>
<feature type="domain" description="SET" evidence="3">
    <location>
        <begin position="36"/>
        <end position="204"/>
    </location>
</feature>
<evidence type="ECO:0000259" key="3">
    <source>
        <dbReference type="PROSITE" id="PS50280"/>
    </source>
</evidence>
<dbReference type="InterPro" id="IPR011990">
    <property type="entry name" value="TPR-like_helical_dom_sf"/>
</dbReference>
<name>S8AAP0_DACHA</name>
<dbReference type="OMA" id="PNVFHRY"/>
<dbReference type="SMART" id="SM00317">
    <property type="entry name" value="SET"/>
    <property type="match status" value="1"/>
</dbReference>